<evidence type="ECO:0000313" key="2">
    <source>
        <dbReference type="WBParaSite" id="ES5_v2.g20736.t1"/>
    </source>
</evidence>
<sequence>MLCKKVAILAKNVKTKLKFAINVEADVVAGGIGDEDAKGDNEDTDEDIVEDIVCVLDVGGGESGAVADFVDVDPIVVELTGGTVVVGSGINIEQHDVVKIER</sequence>
<organism evidence="1 2">
    <name type="scientific">Panagrolaimus sp. ES5</name>
    <dbReference type="NCBI Taxonomy" id="591445"/>
    <lineage>
        <taxon>Eukaryota</taxon>
        <taxon>Metazoa</taxon>
        <taxon>Ecdysozoa</taxon>
        <taxon>Nematoda</taxon>
        <taxon>Chromadorea</taxon>
        <taxon>Rhabditida</taxon>
        <taxon>Tylenchina</taxon>
        <taxon>Panagrolaimomorpha</taxon>
        <taxon>Panagrolaimoidea</taxon>
        <taxon>Panagrolaimidae</taxon>
        <taxon>Panagrolaimus</taxon>
    </lineage>
</organism>
<proteinExistence type="predicted"/>
<dbReference type="Proteomes" id="UP000887579">
    <property type="component" value="Unplaced"/>
</dbReference>
<reference evidence="2" key="1">
    <citation type="submission" date="2022-11" db="UniProtKB">
        <authorList>
            <consortium name="WormBaseParasite"/>
        </authorList>
    </citation>
    <scope>IDENTIFICATION</scope>
</reference>
<protein>
    <submittedName>
        <fullName evidence="2">Uncharacterized protein</fullName>
    </submittedName>
</protein>
<accession>A0AC34FTH0</accession>
<evidence type="ECO:0000313" key="1">
    <source>
        <dbReference type="Proteomes" id="UP000887579"/>
    </source>
</evidence>
<dbReference type="WBParaSite" id="ES5_v2.g20736.t1">
    <property type="protein sequence ID" value="ES5_v2.g20736.t1"/>
    <property type="gene ID" value="ES5_v2.g20736"/>
</dbReference>
<name>A0AC34FTH0_9BILA</name>